<accession>A0AAE0F2X0</accession>
<keyword evidence="5" id="KW-1185">Reference proteome</keyword>
<dbReference type="InterPro" id="IPR011990">
    <property type="entry name" value="TPR-like_helical_dom_sf"/>
</dbReference>
<dbReference type="FunFam" id="1.25.40.1040:FF:000003">
    <property type="entry name" value="N-terminal acetyltransferase A, auxiliary subunit"/>
    <property type="match status" value="1"/>
</dbReference>
<dbReference type="InterPro" id="IPR021183">
    <property type="entry name" value="NatA_aux_su"/>
</dbReference>
<evidence type="ECO:0000256" key="3">
    <source>
        <dbReference type="PROSITE-ProRule" id="PRU00339"/>
    </source>
</evidence>
<dbReference type="PANTHER" id="PTHR22767">
    <property type="entry name" value="N-TERMINAL ACETYLTRANSFERASE-RELATED"/>
    <property type="match status" value="1"/>
</dbReference>
<dbReference type="Gene3D" id="1.25.40.1010">
    <property type="match status" value="1"/>
</dbReference>
<dbReference type="InterPro" id="IPR019734">
    <property type="entry name" value="TPR_rpt"/>
</dbReference>
<evidence type="ECO:0000313" key="4">
    <source>
        <dbReference type="EMBL" id="KAK3248425.1"/>
    </source>
</evidence>
<comment type="caution">
    <text evidence="4">The sequence shown here is derived from an EMBL/GenBank/DDBJ whole genome shotgun (WGS) entry which is preliminary data.</text>
</comment>
<dbReference type="EMBL" id="LGRX02028099">
    <property type="protein sequence ID" value="KAK3248425.1"/>
    <property type="molecule type" value="Genomic_DNA"/>
</dbReference>
<gene>
    <name evidence="4" type="ORF">CYMTET_42110</name>
</gene>
<dbReference type="Pfam" id="PF12569">
    <property type="entry name" value="NatA_aux_su"/>
    <property type="match status" value="1"/>
</dbReference>
<sequence>MMKGDQVLPSKEANLFKQIVKFYETKQYKKGIKAADQILKKFPDHGETLAMKGLTLNCMEKKEEAYEYVLRGLKYDMKSHVCWHVYGLLYRSDRDYRQAIKCYRNALRLDKDNLQILRDLSLLQIQMRDLSGFAETRQQLLMLKPNNRNNWIAFAIAQHLHSSYDLAGKILMAYEGTLEGVPVSERYEHGEMLLYKAMIQEESGALNSALESLDKGSDQIIDVLAAKEARGRLLQQTGNLTGAEAVYRELLEMNPDNYNYHTGLQSSLGTDPGSEITPDQRATLQAAYEDLFEKYPKSTGVKRIPLNFLEGDHFKAAVQSYVTRFLQKGIPSLFSDLSSLYVSTAKADILEKMFEEAVSSLPSSDKLPWCQGETLEEPAVYVWALFYLAQHYNHRGASTKALEKIDAAIAHTPTIIDFYLVKARILNEAGDPKAAAIVADEGRSMDLADRYLNSEATKWWLQADQVESAQDTIALFTKDGDQGNNLHDMQCMWYEVEAGNSHLRCERFGKALKLFKAVAEHFADIQEDQFDFHSYCLRKMTLRTYVKLLRMEEHLHGHRFYCMAAFGLVRAYIGIYDQPIALEGSKSAVSAVSQRRPSATPGSLL</sequence>
<organism evidence="4 5">
    <name type="scientific">Cymbomonas tetramitiformis</name>
    <dbReference type="NCBI Taxonomy" id="36881"/>
    <lineage>
        <taxon>Eukaryota</taxon>
        <taxon>Viridiplantae</taxon>
        <taxon>Chlorophyta</taxon>
        <taxon>Pyramimonadophyceae</taxon>
        <taxon>Pyramimonadales</taxon>
        <taxon>Pyramimonadaceae</taxon>
        <taxon>Cymbomonas</taxon>
    </lineage>
</organism>
<dbReference type="Pfam" id="PF07719">
    <property type="entry name" value="TPR_2"/>
    <property type="match status" value="1"/>
</dbReference>
<feature type="repeat" description="TPR" evidence="3">
    <location>
        <begin position="80"/>
        <end position="113"/>
    </location>
</feature>
<dbReference type="SUPFAM" id="SSF48452">
    <property type="entry name" value="TPR-like"/>
    <property type="match status" value="2"/>
</dbReference>
<dbReference type="PROSITE" id="PS50005">
    <property type="entry name" value="TPR"/>
    <property type="match status" value="2"/>
</dbReference>
<evidence type="ECO:0000256" key="1">
    <source>
        <dbReference type="ARBA" id="ARBA00022737"/>
    </source>
</evidence>
<proteinExistence type="predicted"/>
<reference evidence="4 5" key="1">
    <citation type="journal article" date="2015" name="Genome Biol. Evol.">
        <title>Comparative Genomics of a Bacterivorous Green Alga Reveals Evolutionary Causalities and Consequences of Phago-Mixotrophic Mode of Nutrition.</title>
        <authorList>
            <person name="Burns J.A."/>
            <person name="Paasch A."/>
            <person name="Narechania A."/>
            <person name="Kim E."/>
        </authorList>
    </citation>
    <scope>NUCLEOTIDE SEQUENCE [LARGE SCALE GENOMIC DNA]</scope>
    <source>
        <strain evidence="4 5">PLY_AMNH</strain>
    </source>
</reference>
<evidence type="ECO:0000256" key="2">
    <source>
        <dbReference type="ARBA" id="ARBA00022803"/>
    </source>
</evidence>
<dbReference type="PIRSF" id="PIRSF000422">
    <property type="entry name" value="N-terminal-AcTrfase-A_aux_su"/>
    <property type="match status" value="1"/>
</dbReference>
<dbReference type="PANTHER" id="PTHR22767:SF2">
    <property type="entry name" value="N(ALPHA)-ACETYLTRANSFERASE 15_16, ISOFORM A"/>
    <property type="match status" value="1"/>
</dbReference>
<evidence type="ECO:0000313" key="5">
    <source>
        <dbReference type="Proteomes" id="UP001190700"/>
    </source>
</evidence>
<feature type="repeat" description="TPR" evidence="3">
    <location>
        <begin position="224"/>
        <end position="257"/>
    </location>
</feature>
<name>A0AAE0F2X0_9CHLO</name>
<dbReference type="Proteomes" id="UP001190700">
    <property type="component" value="Unassembled WGS sequence"/>
</dbReference>
<keyword evidence="1" id="KW-0677">Repeat</keyword>
<dbReference type="InterPro" id="IPR013105">
    <property type="entry name" value="TPR_2"/>
</dbReference>
<dbReference type="GO" id="GO:0005737">
    <property type="term" value="C:cytoplasm"/>
    <property type="evidence" value="ECO:0007669"/>
    <property type="project" value="TreeGrafter"/>
</dbReference>
<dbReference type="SMART" id="SM00028">
    <property type="entry name" value="TPR"/>
    <property type="match status" value="5"/>
</dbReference>
<dbReference type="AlphaFoldDB" id="A0AAE0F2X0"/>
<dbReference type="Gene3D" id="1.25.40.1040">
    <property type="match status" value="1"/>
</dbReference>
<protein>
    <submittedName>
        <fullName evidence="4">N-alpha-acetyltransferase 16, NatA auxiliary subunit</fullName>
    </submittedName>
</protein>
<keyword evidence="2 3" id="KW-0802">TPR repeat</keyword>